<proteinExistence type="predicted"/>
<keyword evidence="3" id="KW-1185">Reference proteome</keyword>
<gene>
    <name evidence="2" type="ORF">SO3561_04999</name>
</gene>
<dbReference type="Proteomes" id="UP000217446">
    <property type="component" value="Unassembled WGS sequence"/>
</dbReference>
<dbReference type="EMBL" id="BDQI01000010">
    <property type="protein sequence ID" value="GAX53471.1"/>
    <property type="molecule type" value="Genomic_DNA"/>
</dbReference>
<dbReference type="InterPro" id="IPR056100">
    <property type="entry name" value="DUF7683"/>
</dbReference>
<accession>A0A250VH31</accession>
<feature type="domain" description="DUF7683" evidence="1">
    <location>
        <begin position="4"/>
        <end position="72"/>
    </location>
</feature>
<organism evidence="2 3">
    <name type="scientific">Streptomyces olivochromogenes</name>
    <dbReference type="NCBI Taxonomy" id="1963"/>
    <lineage>
        <taxon>Bacteria</taxon>
        <taxon>Bacillati</taxon>
        <taxon>Actinomycetota</taxon>
        <taxon>Actinomycetes</taxon>
        <taxon>Kitasatosporales</taxon>
        <taxon>Streptomycetaceae</taxon>
        <taxon>Streptomyces</taxon>
    </lineage>
</organism>
<protein>
    <recommendedName>
        <fullName evidence="1">DUF7683 domain-containing protein</fullName>
    </recommendedName>
</protein>
<dbReference type="AlphaFoldDB" id="A0A250VH31"/>
<dbReference type="Pfam" id="PF24731">
    <property type="entry name" value="DUF7683"/>
    <property type="match status" value="1"/>
</dbReference>
<evidence type="ECO:0000313" key="2">
    <source>
        <dbReference type="EMBL" id="GAX53471.1"/>
    </source>
</evidence>
<sequence length="76" mass="8421">MRIVVARYEKDADSPDSVTDLSTVDVNAVSAMLGVPAAELTDVYPLEKPHRSELQRLTGVGLDLDHYEYFLEVLAD</sequence>
<reference evidence="3" key="1">
    <citation type="submission" date="2017-05" db="EMBL/GenBank/DDBJ databases">
        <title>Streptomyces olivochromogenes NBRC 3561 whole genome shotgun sequence.</title>
        <authorList>
            <person name="Dohra H."/>
            <person name="Kodani S."/>
        </authorList>
    </citation>
    <scope>NUCLEOTIDE SEQUENCE [LARGE SCALE GENOMIC DNA]</scope>
    <source>
        <strain evidence="3">NBRC 3561</strain>
    </source>
</reference>
<evidence type="ECO:0000259" key="1">
    <source>
        <dbReference type="Pfam" id="PF24731"/>
    </source>
</evidence>
<evidence type="ECO:0000313" key="3">
    <source>
        <dbReference type="Proteomes" id="UP000217446"/>
    </source>
</evidence>
<comment type="caution">
    <text evidence="2">The sequence shown here is derived from an EMBL/GenBank/DDBJ whole genome shotgun (WGS) entry which is preliminary data.</text>
</comment>
<name>A0A250VH31_STROL</name>
<dbReference type="STRING" id="1963.AQJ27_23030"/>
<dbReference type="RefSeq" id="WP_067371872.1">
    <property type="nucleotide sequence ID" value="NZ_BDQI01000010.1"/>
</dbReference>